<dbReference type="CDD" id="cd00397">
    <property type="entry name" value="DNA_BRE_C"/>
    <property type="match status" value="1"/>
</dbReference>
<reference evidence="3 4" key="1">
    <citation type="submission" date="2018-05" db="EMBL/GenBank/DDBJ databases">
        <title>Genomic Encyclopedia of Type Strains, Phase IV (KMG-V): Genome sequencing to study the core and pangenomes of soil and plant-associated prokaryotes.</title>
        <authorList>
            <person name="Whitman W."/>
        </authorList>
    </citation>
    <scope>NUCLEOTIDE SEQUENCE [LARGE SCALE GENOMIC DNA]</scope>
    <source>
        <strain evidence="3 4">SCZa-39</strain>
    </source>
</reference>
<comment type="caution">
    <text evidence="3">The sequence shown here is derived from an EMBL/GenBank/DDBJ whole genome shotgun (WGS) entry which is preliminary data.</text>
</comment>
<feature type="domain" description="Tyr recombinase" evidence="2">
    <location>
        <begin position="288"/>
        <end position="386"/>
    </location>
</feature>
<dbReference type="SUPFAM" id="SSF56349">
    <property type="entry name" value="DNA breaking-rejoining enzymes"/>
    <property type="match status" value="1"/>
</dbReference>
<dbReference type="Gene3D" id="1.10.443.10">
    <property type="entry name" value="Intergrase catalytic core"/>
    <property type="match status" value="1"/>
</dbReference>
<evidence type="ECO:0000259" key="2">
    <source>
        <dbReference type="Pfam" id="PF00589"/>
    </source>
</evidence>
<dbReference type="RefSeq" id="WP_116611900.1">
    <property type="nucleotide sequence ID" value="NZ_QEOB01000009.1"/>
</dbReference>
<sequence length="518" mass="58942">MNLTLDLFSSEAYRLPPVPESTVDRAKRVVDTSSDIWKLDDDHRYVCLRWKKLELGESLFLASIQHYLFKLIGGNSPQYLRNIFGTFKYCLSITDQRIWPSGQDADPDAFEQQLWDWLREVVRALRAKSSLHRFWNVRTWLIYAADNWPELGFSAELCMAYAGLELPQNPTGLNVHSDDPDVGPLWPDELHALKMALLKDACREHRSVQERAAVRLCLGFGRNPRNYCLLLQSYLSNKLKRRLPEDEGWILKIPRIKKAATKHGRHKLKEVYCGKNIVASVLELVKSNRELKVNRVDPPLFISENARRDGSLTELCMDSHEFSDLLHSFVKRMGVPSRVNDKLLHLTPRRLRYTFATTLARSGISKQALADALDHSNTKCVHVYFAMGKDMLPQIDAAFESNGGQLVSWFSEPIWPGEETNVNVPGMRIRVAGADESTEDDGGACAREVGSSCGLDVPLACYGCHKFQPFWNGPHEQALRQVEDRIDGIREFKNAEAELSALKHRVESLIKRCAGKKK</sequence>
<evidence type="ECO:0000256" key="1">
    <source>
        <dbReference type="ARBA" id="ARBA00023172"/>
    </source>
</evidence>
<keyword evidence="1" id="KW-0233">DNA recombination</keyword>
<dbReference type="InterPro" id="IPR011010">
    <property type="entry name" value="DNA_brk_join_enz"/>
</dbReference>
<protein>
    <submittedName>
        <fullName evidence="3">Phage integrase family protein</fullName>
    </submittedName>
</protein>
<dbReference type="Proteomes" id="UP000245712">
    <property type="component" value="Unassembled WGS sequence"/>
</dbReference>
<keyword evidence="4" id="KW-1185">Reference proteome</keyword>
<evidence type="ECO:0000313" key="4">
    <source>
        <dbReference type="Proteomes" id="UP000245712"/>
    </source>
</evidence>
<organism evidence="3 4">
    <name type="scientific">Paraburkholderia unamae</name>
    <dbReference type="NCBI Taxonomy" id="219649"/>
    <lineage>
        <taxon>Bacteria</taxon>
        <taxon>Pseudomonadati</taxon>
        <taxon>Pseudomonadota</taxon>
        <taxon>Betaproteobacteria</taxon>
        <taxon>Burkholderiales</taxon>
        <taxon>Burkholderiaceae</taxon>
        <taxon>Paraburkholderia</taxon>
    </lineage>
</organism>
<dbReference type="InterPro" id="IPR013762">
    <property type="entry name" value="Integrase-like_cat_sf"/>
</dbReference>
<gene>
    <name evidence="3" type="ORF">C7402_109315</name>
</gene>
<dbReference type="EMBL" id="QEOB01000009">
    <property type="protein sequence ID" value="PVX82461.1"/>
    <property type="molecule type" value="Genomic_DNA"/>
</dbReference>
<dbReference type="InterPro" id="IPR002104">
    <property type="entry name" value="Integrase_catalytic"/>
</dbReference>
<dbReference type="Pfam" id="PF00589">
    <property type="entry name" value="Phage_integrase"/>
    <property type="match status" value="1"/>
</dbReference>
<accession>A0ABX5KKS2</accession>
<evidence type="ECO:0000313" key="3">
    <source>
        <dbReference type="EMBL" id="PVX82461.1"/>
    </source>
</evidence>
<proteinExistence type="predicted"/>
<name>A0ABX5KKS2_9BURK</name>